<dbReference type="EMBL" id="GGEC01071560">
    <property type="protein sequence ID" value="MBX52044.1"/>
    <property type="molecule type" value="Transcribed_RNA"/>
</dbReference>
<protein>
    <submittedName>
        <fullName evidence="1">Uncharacterized protein</fullName>
    </submittedName>
</protein>
<accession>A0A2P2PBD7</accession>
<proteinExistence type="predicted"/>
<sequence length="20" mass="2346">MFSTNSKAYFQLIAAKLHFQ</sequence>
<organism evidence="1">
    <name type="scientific">Rhizophora mucronata</name>
    <name type="common">Asiatic mangrove</name>
    <dbReference type="NCBI Taxonomy" id="61149"/>
    <lineage>
        <taxon>Eukaryota</taxon>
        <taxon>Viridiplantae</taxon>
        <taxon>Streptophyta</taxon>
        <taxon>Embryophyta</taxon>
        <taxon>Tracheophyta</taxon>
        <taxon>Spermatophyta</taxon>
        <taxon>Magnoliopsida</taxon>
        <taxon>eudicotyledons</taxon>
        <taxon>Gunneridae</taxon>
        <taxon>Pentapetalae</taxon>
        <taxon>rosids</taxon>
        <taxon>fabids</taxon>
        <taxon>Malpighiales</taxon>
        <taxon>Rhizophoraceae</taxon>
        <taxon>Rhizophora</taxon>
    </lineage>
</organism>
<reference evidence="1" key="1">
    <citation type="submission" date="2018-02" db="EMBL/GenBank/DDBJ databases">
        <title>Rhizophora mucronata_Transcriptome.</title>
        <authorList>
            <person name="Meera S.P."/>
            <person name="Sreeshan A."/>
            <person name="Augustine A."/>
        </authorList>
    </citation>
    <scope>NUCLEOTIDE SEQUENCE</scope>
    <source>
        <tissue evidence="1">Leaf</tissue>
    </source>
</reference>
<dbReference type="AlphaFoldDB" id="A0A2P2PBD7"/>
<evidence type="ECO:0000313" key="1">
    <source>
        <dbReference type="EMBL" id="MBX52044.1"/>
    </source>
</evidence>
<name>A0A2P2PBD7_RHIMU</name>